<protein>
    <submittedName>
        <fullName evidence="1">Uncharacterized protein</fullName>
    </submittedName>
</protein>
<dbReference type="Proteomes" id="UP000619244">
    <property type="component" value="Unassembled WGS sequence"/>
</dbReference>
<keyword evidence="2" id="KW-1185">Reference proteome</keyword>
<name>A0A918P2N2_9ACTN</name>
<organism evidence="1 2">
    <name type="scientific">Streptomyces minutiscleroticus</name>
    <dbReference type="NCBI Taxonomy" id="68238"/>
    <lineage>
        <taxon>Bacteria</taxon>
        <taxon>Bacillati</taxon>
        <taxon>Actinomycetota</taxon>
        <taxon>Actinomycetes</taxon>
        <taxon>Kitasatosporales</taxon>
        <taxon>Streptomycetaceae</taxon>
        <taxon>Streptomyces</taxon>
    </lineage>
</organism>
<dbReference type="EMBL" id="BMVU01000098">
    <property type="protein sequence ID" value="GGY14970.1"/>
    <property type="molecule type" value="Genomic_DNA"/>
</dbReference>
<accession>A0A918P2N2</accession>
<sequence>MTGIAQTSFRQGLAAVRYGACRDGRVVRAVRRSSTAAARIEGARSNATARGGTHRLVNLSITIGRVRPLVREGAPVVVRVRCPLLANSRPVVV</sequence>
<gene>
    <name evidence="1" type="ORF">GCM10010358_78710</name>
</gene>
<comment type="caution">
    <text evidence="1">The sequence shown here is derived from an EMBL/GenBank/DDBJ whole genome shotgun (WGS) entry which is preliminary data.</text>
</comment>
<evidence type="ECO:0000313" key="2">
    <source>
        <dbReference type="Proteomes" id="UP000619244"/>
    </source>
</evidence>
<evidence type="ECO:0000313" key="1">
    <source>
        <dbReference type="EMBL" id="GGY14970.1"/>
    </source>
</evidence>
<proteinExistence type="predicted"/>
<dbReference type="AlphaFoldDB" id="A0A918P2N2"/>
<reference evidence="1" key="1">
    <citation type="journal article" date="2014" name="Int. J. Syst. Evol. Microbiol.">
        <title>Complete genome sequence of Corynebacterium casei LMG S-19264T (=DSM 44701T), isolated from a smear-ripened cheese.</title>
        <authorList>
            <consortium name="US DOE Joint Genome Institute (JGI-PGF)"/>
            <person name="Walter F."/>
            <person name="Albersmeier A."/>
            <person name="Kalinowski J."/>
            <person name="Ruckert C."/>
        </authorList>
    </citation>
    <scope>NUCLEOTIDE SEQUENCE</scope>
    <source>
        <strain evidence="1">JCM 4790</strain>
    </source>
</reference>
<reference evidence="1" key="2">
    <citation type="submission" date="2020-09" db="EMBL/GenBank/DDBJ databases">
        <authorList>
            <person name="Sun Q."/>
            <person name="Ohkuma M."/>
        </authorList>
    </citation>
    <scope>NUCLEOTIDE SEQUENCE</scope>
    <source>
        <strain evidence="1">JCM 4790</strain>
    </source>
</reference>